<evidence type="ECO:0000256" key="1">
    <source>
        <dbReference type="ARBA" id="ARBA00023015"/>
    </source>
</evidence>
<keyword evidence="1" id="KW-0805">Transcription regulation</keyword>
<sequence length="240" mass="25756">MSGPASRALGPGKITGTGKMLSHETIWNAIDTLAERHQLTPSGLARRAGLDPTSFNKSKRLGPDGRLRWPSTESIAKVLEATGATIDQFMSYLPAAAGRSALPDGNFPPQGGTIPLLGFAQAGAGGFFDDGGFPAGQGWDVVEFPVDPSRKAGVYALEVQGESMMPLYRDGDVLIVEPGAQVRRGDRVVLRTKEGEVMAKVLARQSARTVELLSLNPEHSNRVFDLSDVEWMARIIWASQ</sequence>
<dbReference type="PROSITE" id="PS50890">
    <property type="entry name" value="PUA"/>
    <property type="match status" value="1"/>
</dbReference>
<protein>
    <submittedName>
        <fullName evidence="6">Phage repressor protein C, contains Cro/C1-type HTH and peptisase s24 domains</fullName>
    </submittedName>
</protein>
<name>A0A1X7EYF6_9HYPH</name>
<evidence type="ECO:0000256" key="4">
    <source>
        <dbReference type="SAM" id="MobiDB-lite"/>
    </source>
</evidence>
<accession>A0A1X7EYF6</accession>
<dbReference type="Pfam" id="PF00717">
    <property type="entry name" value="Peptidase_S24"/>
    <property type="match status" value="1"/>
</dbReference>
<evidence type="ECO:0000256" key="2">
    <source>
        <dbReference type="ARBA" id="ARBA00023125"/>
    </source>
</evidence>
<reference evidence="7" key="1">
    <citation type="submission" date="2017-04" db="EMBL/GenBank/DDBJ databases">
        <authorList>
            <person name="Varghese N."/>
            <person name="Submissions S."/>
        </authorList>
    </citation>
    <scope>NUCLEOTIDE SEQUENCE [LARGE SCALE GENOMIC DNA]</scope>
    <source>
        <strain evidence="7">B4P</strain>
    </source>
</reference>
<dbReference type="PANTHER" id="PTHR40661:SF3">
    <property type="entry name" value="FELS-1 PROPHAGE TRANSCRIPTIONAL REGULATOR"/>
    <property type="match status" value="1"/>
</dbReference>
<dbReference type="InterPro" id="IPR039418">
    <property type="entry name" value="LexA-like"/>
</dbReference>
<dbReference type="GO" id="GO:0003677">
    <property type="term" value="F:DNA binding"/>
    <property type="evidence" value="ECO:0007669"/>
    <property type="project" value="UniProtKB-KW"/>
</dbReference>
<dbReference type="AlphaFoldDB" id="A0A1X7EYF6"/>
<dbReference type="CDD" id="cd06529">
    <property type="entry name" value="S24_LexA-like"/>
    <property type="match status" value="1"/>
</dbReference>
<gene>
    <name evidence="6" type="ORF">SAMN02982989_2016</name>
</gene>
<dbReference type="InterPro" id="IPR015927">
    <property type="entry name" value="Peptidase_S24_S26A/B/C"/>
</dbReference>
<dbReference type="STRING" id="464029.SAMN02982989_2016"/>
<dbReference type="PANTHER" id="PTHR40661">
    <property type="match status" value="1"/>
</dbReference>
<evidence type="ECO:0000313" key="6">
    <source>
        <dbReference type="EMBL" id="SMF42509.1"/>
    </source>
</evidence>
<feature type="region of interest" description="Disordered" evidence="4">
    <location>
        <begin position="43"/>
        <end position="67"/>
    </location>
</feature>
<evidence type="ECO:0000313" key="7">
    <source>
        <dbReference type="Proteomes" id="UP000192903"/>
    </source>
</evidence>
<evidence type="ECO:0000259" key="5">
    <source>
        <dbReference type="Pfam" id="PF00717"/>
    </source>
</evidence>
<feature type="domain" description="Peptidase S24/S26A/S26B/S26C" evidence="5">
    <location>
        <begin position="115"/>
        <end position="236"/>
    </location>
</feature>
<dbReference type="Gene3D" id="2.10.109.10">
    <property type="entry name" value="Umud Fragment, subunit A"/>
    <property type="match status" value="1"/>
</dbReference>
<evidence type="ECO:0000256" key="3">
    <source>
        <dbReference type="ARBA" id="ARBA00023163"/>
    </source>
</evidence>
<keyword evidence="3" id="KW-0804">Transcription</keyword>
<dbReference type="EMBL" id="FXAF01000006">
    <property type="protein sequence ID" value="SMF42509.1"/>
    <property type="molecule type" value="Genomic_DNA"/>
</dbReference>
<organism evidence="6 7">
    <name type="scientific">Xaviernesmea oryzae</name>
    <dbReference type="NCBI Taxonomy" id="464029"/>
    <lineage>
        <taxon>Bacteria</taxon>
        <taxon>Pseudomonadati</taxon>
        <taxon>Pseudomonadota</taxon>
        <taxon>Alphaproteobacteria</taxon>
        <taxon>Hyphomicrobiales</taxon>
        <taxon>Rhizobiaceae</taxon>
        <taxon>Rhizobium/Agrobacterium group</taxon>
        <taxon>Xaviernesmea</taxon>
    </lineage>
</organism>
<proteinExistence type="predicted"/>
<dbReference type="SUPFAM" id="SSF51306">
    <property type="entry name" value="LexA/Signal peptidase"/>
    <property type="match status" value="1"/>
</dbReference>
<dbReference type="InterPro" id="IPR036286">
    <property type="entry name" value="LexA/Signal_pep-like_sf"/>
</dbReference>
<keyword evidence="2" id="KW-0238">DNA-binding</keyword>
<keyword evidence="7" id="KW-1185">Reference proteome</keyword>
<dbReference type="Proteomes" id="UP000192903">
    <property type="component" value="Unassembled WGS sequence"/>
</dbReference>